<organism evidence="2 3">
    <name type="scientific">Corallococcus sicarius</name>
    <dbReference type="NCBI Taxonomy" id="2316726"/>
    <lineage>
        <taxon>Bacteria</taxon>
        <taxon>Pseudomonadati</taxon>
        <taxon>Myxococcota</taxon>
        <taxon>Myxococcia</taxon>
        <taxon>Myxococcales</taxon>
        <taxon>Cystobacterineae</taxon>
        <taxon>Myxococcaceae</taxon>
        <taxon>Corallococcus</taxon>
    </lineage>
</organism>
<evidence type="ECO:0000313" key="2">
    <source>
        <dbReference type="EMBL" id="RKH48284.1"/>
    </source>
</evidence>
<accession>A0A3A8P911</accession>
<evidence type="ECO:0000256" key="1">
    <source>
        <dbReference type="SAM" id="SignalP"/>
    </source>
</evidence>
<gene>
    <name evidence="2" type="ORF">D7X12_00580</name>
</gene>
<evidence type="ECO:0008006" key="4">
    <source>
        <dbReference type="Google" id="ProtNLM"/>
    </source>
</evidence>
<dbReference type="Proteomes" id="UP000273405">
    <property type="component" value="Unassembled WGS sequence"/>
</dbReference>
<sequence>MRTPPRPWWLLPLCGLLLSACAGPRGSAPQHYGQTVDSATNACLRNPACATQVGEDAVLPWLTRAAARAGQAAAMLRVWEAAEVAHVERVLVECAKQANSDVNDRLLGPGRRTSRELCEEKVLDAKGREVTRAMQLGEAKHAAALECVQRVLGATDAGRFSVEPRYLKDATTGRTRWLDPEEVAQWLRDGQFYLLTASIVPDVVLHALGNPLKVQRVYDFKFPCPVSNPPSWDSYAPGHPFSDKSQEEVYQLLLDTNRAPQLVSPNLGVQ</sequence>
<dbReference type="EMBL" id="RAWG01000002">
    <property type="protein sequence ID" value="RKH48284.1"/>
    <property type="molecule type" value="Genomic_DNA"/>
</dbReference>
<dbReference type="OrthoDB" id="5497106at2"/>
<comment type="caution">
    <text evidence="2">The sequence shown here is derived from an EMBL/GenBank/DDBJ whole genome shotgun (WGS) entry which is preliminary data.</text>
</comment>
<proteinExistence type="predicted"/>
<feature type="chain" id="PRO_5017398954" description="Lipoprotein" evidence="1">
    <location>
        <begin position="23"/>
        <end position="270"/>
    </location>
</feature>
<evidence type="ECO:0000313" key="3">
    <source>
        <dbReference type="Proteomes" id="UP000273405"/>
    </source>
</evidence>
<dbReference type="RefSeq" id="WP_120623306.1">
    <property type="nucleotide sequence ID" value="NZ_RAWG01000002.1"/>
</dbReference>
<protein>
    <recommendedName>
        <fullName evidence="4">Lipoprotein</fullName>
    </recommendedName>
</protein>
<keyword evidence="3" id="KW-1185">Reference proteome</keyword>
<reference evidence="3" key="1">
    <citation type="submission" date="2018-09" db="EMBL/GenBank/DDBJ databases">
        <authorList>
            <person name="Livingstone P.G."/>
            <person name="Whitworth D.E."/>
        </authorList>
    </citation>
    <scope>NUCLEOTIDE SEQUENCE [LARGE SCALE GENOMIC DNA]</scope>
    <source>
        <strain evidence="3">CA040B</strain>
    </source>
</reference>
<dbReference type="AlphaFoldDB" id="A0A3A8P911"/>
<name>A0A3A8P911_9BACT</name>
<keyword evidence="1" id="KW-0732">Signal</keyword>
<feature type="signal peptide" evidence="1">
    <location>
        <begin position="1"/>
        <end position="22"/>
    </location>
</feature>
<dbReference type="PROSITE" id="PS51257">
    <property type="entry name" value="PROKAR_LIPOPROTEIN"/>
    <property type="match status" value="1"/>
</dbReference>